<comment type="caution">
    <text evidence="2">The sequence shown here is derived from an EMBL/GenBank/DDBJ whole genome shotgun (WGS) entry which is preliminary data.</text>
</comment>
<feature type="signal peptide" evidence="1">
    <location>
        <begin position="1"/>
        <end position="20"/>
    </location>
</feature>
<sequence>MLKRLLAVGVVASLGGCVSASQGTQCMPEASSFGFGQNSTWLLYVGGAGCSATLDLWGAMMTNSAIVQQASHGTAFVSGTTYGYTPAAGYAGPDQFKMSLTGQGNAGSGTSIVTVNVKVRN</sequence>
<evidence type="ECO:0000313" key="3">
    <source>
        <dbReference type="Proteomes" id="UP001205890"/>
    </source>
</evidence>
<keyword evidence="3" id="KW-1185">Reference proteome</keyword>
<organism evidence="2 3">
    <name type="scientific">Alsobacter ponti</name>
    <dbReference type="NCBI Taxonomy" id="2962936"/>
    <lineage>
        <taxon>Bacteria</taxon>
        <taxon>Pseudomonadati</taxon>
        <taxon>Pseudomonadota</taxon>
        <taxon>Alphaproteobacteria</taxon>
        <taxon>Hyphomicrobiales</taxon>
        <taxon>Alsobacteraceae</taxon>
        <taxon>Alsobacter</taxon>
    </lineage>
</organism>
<accession>A0ABT1LA05</accession>
<evidence type="ECO:0000256" key="1">
    <source>
        <dbReference type="SAM" id="SignalP"/>
    </source>
</evidence>
<feature type="chain" id="PRO_5045838972" evidence="1">
    <location>
        <begin position="21"/>
        <end position="121"/>
    </location>
</feature>
<dbReference type="EMBL" id="JANCLU010000004">
    <property type="protein sequence ID" value="MCP8937931.1"/>
    <property type="molecule type" value="Genomic_DNA"/>
</dbReference>
<dbReference type="RefSeq" id="WP_254739349.1">
    <property type="nucleotide sequence ID" value="NZ_JANCLU010000004.1"/>
</dbReference>
<dbReference type="PROSITE" id="PS51257">
    <property type="entry name" value="PROKAR_LIPOPROTEIN"/>
    <property type="match status" value="1"/>
</dbReference>
<gene>
    <name evidence="2" type="ORF">NK718_05340</name>
</gene>
<proteinExistence type="predicted"/>
<protein>
    <submittedName>
        <fullName evidence="2">Cadherin-like domain-containing protein</fullName>
    </submittedName>
</protein>
<dbReference type="Gene3D" id="2.60.40.3440">
    <property type="match status" value="1"/>
</dbReference>
<name>A0ABT1LA05_9HYPH</name>
<evidence type="ECO:0000313" key="2">
    <source>
        <dbReference type="EMBL" id="MCP8937931.1"/>
    </source>
</evidence>
<dbReference type="Proteomes" id="UP001205890">
    <property type="component" value="Unassembled WGS sequence"/>
</dbReference>
<dbReference type="Pfam" id="PF17963">
    <property type="entry name" value="Big_9"/>
    <property type="match status" value="1"/>
</dbReference>
<reference evidence="2 3" key="1">
    <citation type="submission" date="2022-07" db="EMBL/GenBank/DDBJ databases">
        <authorList>
            <person name="Li W.-J."/>
            <person name="Deng Q.-Q."/>
        </authorList>
    </citation>
    <scope>NUCLEOTIDE SEQUENCE [LARGE SCALE GENOMIC DNA]</scope>
    <source>
        <strain evidence="2 3">SYSU M60028</strain>
    </source>
</reference>
<keyword evidence="1" id="KW-0732">Signal</keyword>